<reference evidence="1 2" key="1">
    <citation type="journal article" date="2017" name="Environ. Microbiol.">
        <title>Genome and epigenome of a novel marine Thaumarchaeota strain suggest viral infection, phosphorothioation DNA modification and multiple restriction systems.</title>
        <authorList>
            <person name="Ahlgren N.A."/>
            <person name="Chen Y."/>
            <person name="Needham D.M."/>
            <person name="Parada A.E."/>
            <person name="Sachdeva R."/>
            <person name="Trinh V."/>
            <person name="Chen T."/>
            <person name="Fuhrman J.A."/>
        </authorList>
    </citation>
    <scope>NUCLEOTIDE SEQUENCE [LARGE SCALE GENOMIC DNA]</scope>
    <source>
        <strain evidence="1 2">SPOT01</strain>
    </source>
</reference>
<name>A0A2Z2HTR1_9ARCH</name>
<evidence type="ECO:0000313" key="1">
    <source>
        <dbReference type="EMBL" id="ARS64490.1"/>
    </source>
</evidence>
<dbReference type="RefSeq" id="WP_192866130.1">
    <property type="nucleotide sequence ID" value="NZ_CP021324.1"/>
</dbReference>
<gene>
    <name evidence="1" type="ORF">NMSP_0871</name>
</gene>
<protein>
    <submittedName>
        <fullName evidence="1">Uncharacterized protein</fullName>
    </submittedName>
</protein>
<evidence type="ECO:0000313" key="2">
    <source>
        <dbReference type="Proteomes" id="UP000249949"/>
    </source>
</evidence>
<keyword evidence="2" id="KW-1185">Reference proteome</keyword>
<dbReference type="Proteomes" id="UP000249949">
    <property type="component" value="Chromosome"/>
</dbReference>
<dbReference type="GeneID" id="59167101"/>
<accession>A0A2Z2HTR1</accession>
<organism evidence="1 2">
    <name type="scientific">Candidatus Nitrosomarinus catalinensis</name>
    <dbReference type="NCBI Taxonomy" id="1898749"/>
    <lineage>
        <taxon>Archaea</taxon>
        <taxon>Nitrososphaerota</taxon>
        <taxon>Nitrososphaeria</taxon>
        <taxon>Nitrosopumilales</taxon>
        <taxon>Nitrosopumilaceae</taxon>
        <taxon>Candidatus Nitrosomarinus</taxon>
    </lineage>
</organism>
<dbReference type="EMBL" id="CP021324">
    <property type="protein sequence ID" value="ARS64490.1"/>
    <property type="molecule type" value="Genomic_DNA"/>
</dbReference>
<dbReference type="AlphaFoldDB" id="A0A2Z2HTR1"/>
<dbReference type="KEGG" id="nct:NMSP_0871"/>
<sequence>MLFKLHKLKCDNDHYTNAVVAEGETLEENLKKFTLRSMCKSCCLPLHEC</sequence>
<proteinExistence type="predicted"/>